<dbReference type="CDD" id="cd01949">
    <property type="entry name" value="GGDEF"/>
    <property type="match status" value="1"/>
</dbReference>
<dbReference type="eggNOG" id="COG2203">
    <property type="taxonomic scope" value="Bacteria"/>
</dbReference>
<dbReference type="InterPro" id="IPR003018">
    <property type="entry name" value="GAF"/>
</dbReference>
<organism evidence="4 5">
    <name type="scientific">[Clostridium] methylpentosum DSM 5476</name>
    <dbReference type="NCBI Taxonomy" id="537013"/>
    <lineage>
        <taxon>Bacteria</taxon>
        <taxon>Bacillati</taxon>
        <taxon>Bacillota</taxon>
        <taxon>Clostridia</taxon>
        <taxon>Eubacteriales</taxon>
        <taxon>Oscillospiraceae</taxon>
        <taxon>Oscillospiraceae incertae sedis</taxon>
    </lineage>
</organism>
<dbReference type="InterPro" id="IPR000160">
    <property type="entry name" value="GGDEF_dom"/>
</dbReference>
<dbReference type="Gene3D" id="3.30.70.270">
    <property type="match status" value="1"/>
</dbReference>
<dbReference type="PROSITE" id="PS50887">
    <property type="entry name" value="GGDEF"/>
    <property type="match status" value="1"/>
</dbReference>
<evidence type="ECO:0000313" key="4">
    <source>
        <dbReference type="EMBL" id="EEG28838.1"/>
    </source>
</evidence>
<feature type="domain" description="PAC" evidence="2">
    <location>
        <begin position="246"/>
        <end position="297"/>
    </location>
</feature>
<dbReference type="InterPro" id="IPR001610">
    <property type="entry name" value="PAC"/>
</dbReference>
<evidence type="ECO:0000259" key="3">
    <source>
        <dbReference type="PROSITE" id="PS50887"/>
    </source>
</evidence>
<dbReference type="InterPro" id="IPR029787">
    <property type="entry name" value="Nucleotide_cyclase"/>
</dbReference>
<dbReference type="NCBIfam" id="TIGR00254">
    <property type="entry name" value="GGDEF"/>
    <property type="match status" value="1"/>
</dbReference>
<evidence type="ECO:0000259" key="2">
    <source>
        <dbReference type="PROSITE" id="PS50113"/>
    </source>
</evidence>
<dbReference type="SUPFAM" id="SSF55785">
    <property type="entry name" value="PYP-like sensor domain (PAS domain)"/>
    <property type="match status" value="3"/>
</dbReference>
<keyword evidence="5" id="KW-1185">Reference proteome</keyword>
<dbReference type="SMART" id="SM00267">
    <property type="entry name" value="GGDEF"/>
    <property type="match status" value="1"/>
</dbReference>
<dbReference type="EMBL" id="ACEC01000124">
    <property type="protein sequence ID" value="EEG28838.1"/>
    <property type="molecule type" value="Genomic_DNA"/>
</dbReference>
<gene>
    <name evidence="4" type="ORF">CLOSTMETH_03525</name>
</gene>
<feature type="domain" description="GGDEF" evidence="3">
    <location>
        <begin position="586"/>
        <end position="719"/>
    </location>
</feature>
<reference evidence="4 5" key="2">
    <citation type="submission" date="2009-02" db="EMBL/GenBank/DDBJ databases">
        <title>Draft genome sequence of Clostridium methylpentosum (DSM 5476).</title>
        <authorList>
            <person name="Sudarsanam P."/>
            <person name="Ley R."/>
            <person name="Guruge J."/>
            <person name="Turnbaugh P.J."/>
            <person name="Mahowald M."/>
            <person name="Liep D."/>
            <person name="Gordon J."/>
        </authorList>
    </citation>
    <scope>NUCLEOTIDE SEQUENCE [LARGE SCALE GENOMIC DNA]</scope>
    <source>
        <strain evidence="4 5">DSM 5476</strain>
    </source>
</reference>
<dbReference type="PANTHER" id="PTHR44757">
    <property type="entry name" value="DIGUANYLATE CYCLASE DGCP"/>
    <property type="match status" value="1"/>
</dbReference>
<dbReference type="NCBIfam" id="TIGR00229">
    <property type="entry name" value="sensory_box"/>
    <property type="match status" value="3"/>
</dbReference>
<dbReference type="InterPro" id="IPR052155">
    <property type="entry name" value="Biofilm_reg_signaling"/>
</dbReference>
<protein>
    <submittedName>
        <fullName evidence="4">PAS domain S-box protein</fullName>
    </submittedName>
</protein>
<dbReference type="SMART" id="SM00091">
    <property type="entry name" value="PAS"/>
    <property type="match status" value="4"/>
</dbReference>
<dbReference type="CDD" id="cd00130">
    <property type="entry name" value="PAS"/>
    <property type="match status" value="3"/>
</dbReference>
<sequence>MKNVEIKQRAIHFCKELLHCYLEKRDFQSVKRMLAGQSSWIGTGENEISNNYAQIGRRLDEAQEKWQGRFSVINDWYQCVPISAESFAVYGELDLREVAEYPILIQMHLRFSLICRLEGVLFQLVHAHFSTPNAEQEPGEFVPQRMVQSYNRQLEQKLAERSEELRQKNLALSTLSENIPSGIFYIQTGQPDRVTYCNRGFLELTGIASRKFVEKDAQNMEKFFHPADRKRVYDSIRRQLACDIEFREECRILRSDQEVRWVVFRGKRIADEKGRQVLCCVLIDQTDARRAQEEARKKENDFRMLVENIPGGVKDCLNDECFTIRYVSDGFLSLFGYTREEVYTLFQNQYLNMIHPKDRQKVIERLKQQLSAGNTIELVYRGVCKSGEDMWILNKGRLVSEDGEEHFHCVLVDITEFRKAQEALNISEERYRIICEQSNDIIFEYNILEHTVFHSANFQKIFGYPAIEGNYPFDAVENGAIHPEDANRFLDLFDQVRSGVPYAEEEVRIRRKDNTYLWCRIQVSTILDHHGNPVKAIGKYVDIDQQRREWENLTARAERDSLTGLYNKETTRILIERSLERSKEDQHHALFIVDIDNFKGINDHLGHLFGDVVLSETAQEIQSIFRSSDIIGRIGGDEFLVFLQDIGDERMVKQKAQVLESVFHSTYSGTSREYRISGSVGIAQYPKDGSHYTELFQKADQALYYAKSHGKDNFAVYDEQIGQNCLLSWEGHSALSDSVPSEGEQKPFGEHVIEYIFKIFYENNDLDAAINLVLGLVGQCFGADRAYVFEISEDGQRVCNTFEWCSQQVDPRKERFQDIPVQLFPICQRNFDENGVFYCQDIHQLTDGFCKKIYAEDVTSFLQVAIVDQGRFTGCVGVDGCGKKLYPTQKAVESLKIIAQVISTFLLKKNTREKLDQAYQMTQTVLDQIDLWAYVIDPDTYELLYINQKTEQLVPDAKLGEFCYDVFQRRETPCPGCPLLELSAGQLQTVRRVHNDFLNLWLKVTASRMDWVNGKTVFLMSCSDLTSVETNEEEPDCPDED</sequence>
<dbReference type="SMART" id="SM00065">
    <property type="entry name" value="GAF"/>
    <property type="match status" value="1"/>
</dbReference>
<dbReference type="InterPro" id="IPR035965">
    <property type="entry name" value="PAS-like_dom_sf"/>
</dbReference>
<dbReference type="InterPro" id="IPR013655">
    <property type="entry name" value="PAS_fold_3"/>
</dbReference>
<dbReference type="SUPFAM" id="SSF55781">
    <property type="entry name" value="GAF domain-like"/>
    <property type="match status" value="1"/>
</dbReference>
<feature type="domain" description="PAC" evidence="2">
    <location>
        <begin position="503"/>
        <end position="555"/>
    </location>
</feature>
<accession>C0EI30</accession>
<dbReference type="Pfam" id="PF00990">
    <property type="entry name" value="GGDEF"/>
    <property type="match status" value="1"/>
</dbReference>
<dbReference type="InterPro" id="IPR043128">
    <property type="entry name" value="Rev_trsase/Diguanyl_cyclase"/>
</dbReference>
<dbReference type="Pfam" id="PF01590">
    <property type="entry name" value="GAF"/>
    <property type="match status" value="1"/>
</dbReference>
<dbReference type="PROSITE" id="PS50113">
    <property type="entry name" value="PAC"/>
    <property type="match status" value="2"/>
</dbReference>
<evidence type="ECO:0000313" key="5">
    <source>
        <dbReference type="Proteomes" id="UP000003340"/>
    </source>
</evidence>
<reference evidence="4 5" key="1">
    <citation type="submission" date="2009-01" db="EMBL/GenBank/DDBJ databases">
        <authorList>
            <person name="Fulton L."/>
            <person name="Clifton S."/>
            <person name="Fulton B."/>
            <person name="Xu J."/>
            <person name="Minx P."/>
            <person name="Pepin K.H."/>
            <person name="Johnson M."/>
            <person name="Bhonagiri V."/>
            <person name="Nash W.E."/>
            <person name="Mardis E.R."/>
            <person name="Wilson R.K."/>
        </authorList>
    </citation>
    <scope>NUCLEOTIDE SEQUENCE [LARGE SCALE GENOMIC DNA]</scope>
    <source>
        <strain evidence="4 5">DSM 5476</strain>
    </source>
</reference>
<dbReference type="InterPro" id="IPR029016">
    <property type="entry name" value="GAF-like_dom_sf"/>
</dbReference>
<dbReference type="PROSITE" id="PS50112">
    <property type="entry name" value="PAS"/>
    <property type="match status" value="2"/>
</dbReference>
<comment type="caution">
    <text evidence="4">The sequence shown here is derived from an EMBL/GenBank/DDBJ whole genome shotgun (WGS) entry which is preliminary data.</text>
</comment>
<dbReference type="SMART" id="SM00086">
    <property type="entry name" value="PAC"/>
    <property type="match status" value="3"/>
</dbReference>
<dbReference type="SUPFAM" id="SSF55073">
    <property type="entry name" value="Nucleotide cyclase"/>
    <property type="match status" value="1"/>
</dbReference>
<name>C0EI30_9FIRM</name>
<feature type="domain" description="PAS" evidence="1">
    <location>
        <begin position="298"/>
        <end position="373"/>
    </location>
</feature>
<dbReference type="Gene3D" id="3.30.450.40">
    <property type="match status" value="1"/>
</dbReference>
<evidence type="ECO:0000259" key="1">
    <source>
        <dbReference type="PROSITE" id="PS50112"/>
    </source>
</evidence>
<dbReference type="STRING" id="537013.CLOSTMETH_03525"/>
<dbReference type="Pfam" id="PF08447">
    <property type="entry name" value="PAS_3"/>
    <property type="match status" value="3"/>
</dbReference>
<feature type="domain" description="PAS" evidence="1">
    <location>
        <begin position="168"/>
        <end position="243"/>
    </location>
</feature>
<dbReference type="PANTHER" id="PTHR44757:SF2">
    <property type="entry name" value="BIOFILM ARCHITECTURE MAINTENANCE PROTEIN MBAA"/>
    <property type="match status" value="1"/>
</dbReference>
<dbReference type="Proteomes" id="UP000003340">
    <property type="component" value="Unassembled WGS sequence"/>
</dbReference>
<dbReference type="HOGENOM" id="CLU_008071_0_0_9"/>
<dbReference type="eggNOG" id="COG2202">
    <property type="taxonomic scope" value="Bacteria"/>
</dbReference>
<proteinExistence type="predicted"/>
<dbReference type="InterPro" id="IPR000014">
    <property type="entry name" value="PAS"/>
</dbReference>
<dbReference type="eggNOG" id="COG2199">
    <property type="taxonomic scope" value="Bacteria"/>
</dbReference>
<dbReference type="InterPro" id="IPR000700">
    <property type="entry name" value="PAS-assoc_C"/>
</dbReference>
<dbReference type="Gene3D" id="3.30.450.20">
    <property type="entry name" value="PAS domain"/>
    <property type="match status" value="3"/>
</dbReference>
<dbReference type="AlphaFoldDB" id="C0EI30"/>